<keyword evidence="1" id="KW-0812">Transmembrane</keyword>
<organism evidence="3 4">
    <name type="scientific">Mucilaginibacter arboris</name>
    <dbReference type="NCBI Taxonomy" id="2682090"/>
    <lineage>
        <taxon>Bacteria</taxon>
        <taxon>Pseudomonadati</taxon>
        <taxon>Bacteroidota</taxon>
        <taxon>Sphingobacteriia</taxon>
        <taxon>Sphingobacteriales</taxon>
        <taxon>Sphingobacteriaceae</taxon>
        <taxon>Mucilaginibacter</taxon>
    </lineage>
</organism>
<dbReference type="InterPro" id="IPR018476">
    <property type="entry name" value="GlyceroP-diester-Pdiesterase_M"/>
</dbReference>
<dbReference type="Proteomes" id="UP000462014">
    <property type="component" value="Unassembled WGS sequence"/>
</dbReference>
<feature type="domain" description="Glycerophosphoryl diester phosphodiesterase membrane" evidence="2">
    <location>
        <begin position="140"/>
        <end position="259"/>
    </location>
</feature>
<dbReference type="Pfam" id="PF10110">
    <property type="entry name" value="GPDPase_memb"/>
    <property type="match status" value="1"/>
</dbReference>
<reference evidence="3 4" key="1">
    <citation type="submission" date="2019-12" db="EMBL/GenBank/DDBJ databases">
        <title>Mucilaginibacter sp. HMF7410 genome sequencing and assembly.</title>
        <authorList>
            <person name="Kang H."/>
            <person name="Cha I."/>
            <person name="Kim H."/>
            <person name="Joh K."/>
        </authorList>
    </citation>
    <scope>NUCLEOTIDE SEQUENCE [LARGE SCALE GENOMIC DNA]</scope>
    <source>
        <strain evidence="3 4">HMF7410</strain>
    </source>
</reference>
<feature type="transmembrane region" description="Helical" evidence="1">
    <location>
        <begin position="35"/>
        <end position="52"/>
    </location>
</feature>
<feature type="transmembrane region" description="Helical" evidence="1">
    <location>
        <begin position="189"/>
        <end position="214"/>
    </location>
</feature>
<feature type="transmembrane region" description="Helical" evidence="1">
    <location>
        <begin position="135"/>
        <end position="168"/>
    </location>
</feature>
<feature type="transmembrane region" description="Helical" evidence="1">
    <location>
        <begin position="82"/>
        <end position="107"/>
    </location>
</feature>
<name>A0A7K1SV90_9SPHI</name>
<evidence type="ECO:0000256" key="1">
    <source>
        <dbReference type="SAM" id="Phobius"/>
    </source>
</evidence>
<protein>
    <recommendedName>
        <fullName evidence="2">Glycerophosphoryl diester phosphodiesterase membrane domain-containing protein</fullName>
    </recommendedName>
</protein>
<dbReference type="AlphaFoldDB" id="A0A7K1SV90"/>
<keyword evidence="1" id="KW-1133">Transmembrane helix</keyword>
<comment type="caution">
    <text evidence="3">The sequence shown here is derived from an EMBL/GenBank/DDBJ whole genome shotgun (WGS) entry which is preliminary data.</text>
</comment>
<accession>A0A7K1SV90</accession>
<keyword evidence="4" id="KW-1185">Reference proteome</keyword>
<dbReference type="EMBL" id="WPIK01000005">
    <property type="protein sequence ID" value="MVN21203.1"/>
    <property type="molecule type" value="Genomic_DNA"/>
</dbReference>
<gene>
    <name evidence="3" type="ORF">GO621_06610</name>
</gene>
<evidence type="ECO:0000313" key="4">
    <source>
        <dbReference type="Proteomes" id="UP000462014"/>
    </source>
</evidence>
<evidence type="ECO:0000259" key="2">
    <source>
        <dbReference type="Pfam" id="PF10110"/>
    </source>
</evidence>
<feature type="transmembrane region" description="Helical" evidence="1">
    <location>
        <begin position="234"/>
        <end position="262"/>
    </location>
</feature>
<dbReference type="RefSeq" id="WP_157565358.1">
    <property type="nucleotide sequence ID" value="NZ_WPIK01000005.1"/>
</dbReference>
<keyword evidence="1" id="KW-0472">Membrane</keyword>
<sequence>MQPKIELVKTRDFGEIINDTFTFISQNWKPLLKSYAIICGFFIVANLVVALLQQNKVISAMQTPITPHTYFTRFSGMFGITYLLSMIFGLLSYTSITLVPLCFIALYKEKGNVAPETEEVWGYFKYYFFKVMGSYLLIGICLVIGFALCLVPGFYLAPIFMLILPVMVMENTGFGYSWSRSFQLIKENWWQTFGAIVVIWIITYAALMIFIIPVTLFSVGTMFIAKSHPSSSGLMLTTIVSALCQVFLILPVITAALCYFNLNEKKEGTGLMDRINKFGSNDPDAGLPKEEY</sequence>
<evidence type="ECO:0000313" key="3">
    <source>
        <dbReference type="EMBL" id="MVN21203.1"/>
    </source>
</evidence>
<proteinExistence type="predicted"/>